<sequence length="560" mass="60470">MTAESQPPKHLINQSVVRFSSGNLTSHSYSNTVDTPVVGPVITIRKKANTSEAVLGQIVTFTLTIANKGNLDAQVTLFDTMPDGTSLVPNSVIVNGVPMPMAKPDKGIYVGTIHMDQHIEVNFQIIVLQPSSQLRNQATATYTFHTSGGRSASGSSKSNTVIIPFEETKISFKKQADKSYTFVGDTVTFLFTIKNEGSYTINKMRLVDRLPAGVSFVAGSVKIGHTSYPSANPAEGISLSELPPYADTTLQFQVSVTQAPSSGRIVNDAELILQLEDYKQKMTSNSISLEVYDPSITVVESVLPPKATLNDTLTYTLIISNKGNIVAEIWLSDFIPEGSSYVLGSLTVNGASYGNSPLTNSVYIGQLPPKSQMVVTFQVTVNAVAISAEQTQLTSHADVSYNFRLPDDRVVSDHVLSNTVSVELLRPNVTILILANPLIAEPGSTVHYRIQISNTGNLAAGSMYLHDWISPLTTLNSGTLRINGTLMNQSYGSSQPLSLGVISPQGTTEITYSATIILRPNAKRIPLRAAAKYVYQVNEPVHTGTTLSNEVVIRIEEAEE</sequence>
<feature type="domain" description="DUF11" evidence="1">
    <location>
        <begin position="42"/>
        <end position="142"/>
    </location>
</feature>
<name>A0A6L8V489_9BACL</name>
<accession>A0A6L8V489</accession>
<dbReference type="Proteomes" id="UP000481087">
    <property type="component" value="Unassembled WGS sequence"/>
</dbReference>
<dbReference type="InterPro" id="IPR051172">
    <property type="entry name" value="Chlamydia_OmcB"/>
</dbReference>
<feature type="domain" description="DUF11" evidence="1">
    <location>
        <begin position="297"/>
        <end position="400"/>
    </location>
</feature>
<reference evidence="2 3" key="1">
    <citation type="submission" date="2019-12" db="EMBL/GenBank/DDBJ databases">
        <title>Paenibacillus sp. nov. sp. isolated from soil.</title>
        <authorList>
            <person name="Kim J."/>
            <person name="Jeong S.E."/>
            <person name="Jung H.S."/>
            <person name="Jeon C.O."/>
        </authorList>
    </citation>
    <scope>NUCLEOTIDE SEQUENCE [LARGE SCALE GENOMIC DNA]</scope>
    <source>
        <strain evidence="2 3">5J-6</strain>
    </source>
</reference>
<dbReference type="RefSeq" id="WP_161409053.1">
    <property type="nucleotide sequence ID" value="NZ_WTUZ01000022.1"/>
</dbReference>
<dbReference type="PANTHER" id="PTHR34819:SF3">
    <property type="entry name" value="CELL SURFACE PROTEIN"/>
    <property type="match status" value="1"/>
</dbReference>
<evidence type="ECO:0000313" key="2">
    <source>
        <dbReference type="EMBL" id="MZQ85024.1"/>
    </source>
</evidence>
<evidence type="ECO:0000259" key="1">
    <source>
        <dbReference type="Pfam" id="PF01345"/>
    </source>
</evidence>
<dbReference type="AlphaFoldDB" id="A0A6L8V489"/>
<organism evidence="2 3">
    <name type="scientific">Paenibacillus silvestris</name>
    <dbReference type="NCBI Taxonomy" id="2606219"/>
    <lineage>
        <taxon>Bacteria</taxon>
        <taxon>Bacillati</taxon>
        <taxon>Bacillota</taxon>
        <taxon>Bacilli</taxon>
        <taxon>Bacillales</taxon>
        <taxon>Paenibacillaceae</taxon>
        <taxon>Paenibacillus</taxon>
    </lineage>
</organism>
<comment type="caution">
    <text evidence="2">The sequence shown here is derived from an EMBL/GenBank/DDBJ whole genome shotgun (WGS) entry which is preliminary data.</text>
</comment>
<dbReference type="NCBIfam" id="TIGR01451">
    <property type="entry name" value="B_ant_repeat"/>
    <property type="match status" value="4"/>
</dbReference>
<proteinExistence type="predicted"/>
<dbReference type="Gene3D" id="2.60.40.740">
    <property type="match status" value="2"/>
</dbReference>
<evidence type="ECO:0000313" key="3">
    <source>
        <dbReference type="Proteomes" id="UP000481087"/>
    </source>
</evidence>
<dbReference type="EMBL" id="WTUZ01000022">
    <property type="protein sequence ID" value="MZQ85024.1"/>
    <property type="molecule type" value="Genomic_DNA"/>
</dbReference>
<dbReference type="PANTHER" id="PTHR34819">
    <property type="entry name" value="LARGE CYSTEINE-RICH PERIPLASMIC PROTEIN OMCB"/>
    <property type="match status" value="1"/>
</dbReference>
<feature type="domain" description="DUF11" evidence="1">
    <location>
        <begin position="171"/>
        <end position="277"/>
    </location>
</feature>
<gene>
    <name evidence="2" type="ORF">GQF01_23195</name>
</gene>
<dbReference type="InterPro" id="IPR047589">
    <property type="entry name" value="DUF11_rpt"/>
</dbReference>
<dbReference type="Pfam" id="PF01345">
    <property type="entry name" value="DUF11"/>
    <property type="match status" value="3"/>
</dbReference>
<protein>
    <submittedName>
        <fullName evidence="2">DUF11 domain-containing protein</fullName>
    </submittedName>
</protein>
<keyword evidence="3" id="KW-1185">Reference proteome</keyword>
<dbReference type="InterPro" id="IPR001434">
    <property type="entry name" value="OmcB-like_DUF11"/>
</dbReference>